<reference evidence="6" key="1">
    <citation type="journal article" date="2019" name="Int. J. Syst. Evol. Microbiol.">
        <title>The Global Catalogue of Microorganisms (GCM) 10K type strain sequencing project: providing services to taxonomists for standard genome sequencing and annotation.</title>
        <authorList>
            <consortium name="The Broad Institute Genomics Platform"/>
            <consortium name="The Broad Institute Genome Sequencing Center for Infectious Disease"/>
            <person name="Wu L."/>
            <person name="Ma J."/>
        </authorList>
    </citation>
    <scope>NUCLEOTIDE SEQUENCE [LARGE SCALE GENOMIC DNA]</scope>
    <source>
        <strain evidence="6">CGMCC 1.13681</strain>
    </source>
</reference>
<dbReference type="PANTHER" id="PTHR24096:SF149">
    <property type="entry name" value="AMP-BINDING DOMAIN-CONTAINING PROTEIN-RELATED"/>
    <property type="match status" value="1"/>
</dbReference>
<evidence type="ECO:0000259" key="3">
    <source>
        <dbReference type="Pfam" id="PF00501"/>
    </source>
</evidence>
<evidence type="ECO:0000313" key="5">
    <source>
        <dbReference type="EMBL" id="MFC7219178.1"/>
    </source>
</evidence>
<comment type="similarity">
    <text evidence="1">Belongs to the ATP-dependent AMP-binding enzyme family.</text>
</comment>
<dbReference type="InterPro" id="IPR020845">
    <property type="entry name" value="AMP-binding_CS"/>
</dbReference>
<evidence type="ECO:0000256" key="1">
    <source>
        <dbReference type="ARBA" id="ARBA00006432"/>
    </source>
</evidence>
<dbReference type="RefSeq" id="WP_386414733.1">
    <property type="nucleotide sequence ID" value="NZ_JBHSZO010000018.1"/>
</dbReference>
<dbReference type="PROSITE" id="PS00455">
    <property type="entry name" value="AMP_BINDING"/>
    <property type="match status" value="1"/>
</dbReference>
<proteinExistence type="inferred from homology"/>
<keyword evidence="6" id="KW-1185">Reference proteome</keyword>
<dbReference type="EMBL" id="JBHSZO010000018">
    <property type="protein sequence ID" value="MFC7219178.1"/>
    <property type="molecule type" value="Genomic_DNA"/>
</dbReference>
<name>A0ABW2GEP1_9ACTN</name>
<dbReference type="InterPro" id="IPR042099">
    <property type="entry name" value="ANL_N_sf"/>
</dbReference>
<dbReference type="Gene3D" id="3.30.300.30">
    <property type="match status" value="1"/>
</dbReference>
<evidence type="ECO:0000259" key="4">
    <source>
        <dbReference type="Pfam" id="PF13193"/>
    </source>
</evidence>
<comment type="caution">
    <text evidence="5">The sequence shown here is derived from an EMBL/GenBank/DDBJ whole genome shotgun (WGS) entry which is preliminary data.</text>
</comment>
<evidence type="ECO:0000313" key="6">
    <source>
        <dbReference type="Proteomes" id="UP001596413"/>
    </source>
</evidence>
<feature type="domain" description="AMP-dependent synthetase/ligase" evidence="3">
    <location>
        <begin position="24"/>
        <end position="385"/>
    </location>
</feature>
<dbReference type="GO" id="GO:0016874">
    <property type="term" value="F:ligase activity"/>
    <property type="evidence" value="ECO:0007669"/>
    <property type="project" value="UniProtKB-KW"/>
</dbReference>
<sequence>MIFQSEYAPVTPIDEPIHDAVLGRAAEYGDIPALVDGVNGTTLTYAQLDAFTRKIAAALAESGLRKGDVLALHSPNTIAYPAVFYGATRAGATVTTVHPLATPAEFAKQLRDADARWIVTVSPLLETAQAAAAEAGGIKEILVCDEAPGHRSILDLLATTAPEPRVDIDPAEDIAVLPYSSGTTGTPKGVMLTHRNIATNLAQLDATMDAQPGERILAVLPFFHIYGLTALMNGPLRKGVTVVVLPRFELDQFLTAIEKHRIQGLYAVPPIILALAKHPAVEQHDLSSLEFVLSAAAPLDADLARACAARLGLPPILQAYGMTELSPGSHNVPRGCTDFPAGAVGKLLPSTEMRITSLDEPGRDLGTDGTGEVWFRGPQVMKGYLGRPEETDAMIDADGWLHTGDVGRVDADGWLHIVDRVKELIKYKGYQVAPAELEAVLLTDPRIADAAVIGVHDEEGTEVPKAFVVPQPGRELTADDVMQYVAGQVAPYKKVRRVEFVGQIPRAISGKILRRELRDRERSTRP</sequence>
<organism evidence="5 6">
    <name type="scientific">Streptomyces polyrhachis</name>
    <dbReference type="NCBI Taxonomy" id="1282885"/>
    <lineage>
        <taxon>Bacteria</taxon>
        <taxon>Bacillati</taxon>
        <taxon>Actinomycetota</taxon>
        <taxon>Actinomycetes</taxon>
        <taxon>Kitasatosporales</taxon>
        <taxon>Streptomycetaceae</taxon>
        <taxon>Streptomyces</taxon>
    </lineage>
</organism>
<dbReference type="SUPFAM" id="SSF56801">
    <property type="entry name" value="Acetyl-CoA synthetase-like"/>
    <property type="match status" value="1"/>
</dbReference>
<accession>A0ABW2GEP1</accession>
<dbReference type="Proteomes" id="UP001596413">
    <property type="component" value="Unassembled WGS sequence"/>
</dbReference>
<dbReference type="Gene3D" id="3.40.50.12780">
    <property type="entry name" value="N-terminal domain of ligase-like"/>
    <property type="match status" value="1"/>
</dbReference>
<dbReference type="CDD" id="cd05904">
    <property type="entry name" value="4CL"/>
    <property type="match status" value="1"/>
</dbReference>
<dbReference type="InterPro" id="IPR045851">
    <property type="entry name" value="AMP-bd_C_sf"/>
</dbReference>
<dbReference type="Pfam" id="PF00501">
    <property type="entry name" value="AMP-binding"/>
    <property type="match status" value="1"/>
</dbReference>
<protein>
    <submittedName>
        <fullName evidence="5">4-coumarate--CoA ligase family protein</fullName>
    </submittedName>
</protein>
<dbReference type="InterPro" id="IPR025110">
    <property type="entry name" value="AMP-bd_C"/>
</dbReference>
<dbReference type="InterPro" id="IPR000873">
    <property type="entry name" value="AMP-dep_synth/lig_dom"/>
</dbReference>
<evidence type="ECO:0000256" key="2">
    <source>
        <dbReference type="ARBA" id="ARBA00022598"/>
    </source>
</evidence>
<gene>
    <name evidence="5" type="ORF">ACFQLX_13520</name>
</gene>
<dbReference type="Pfam" id="PF13193">
    <property type="entry name" value="AMP-binding_C"/>
    <property type="match status" value="1"/>
</dbReference>
<keyword evidence="2 5" id="KW-0436">Ligase</keyword>
<feature type="domain" description="AMP-binding enzyme C-terminal" evidence="4">
    <location>
        <begin position="436"/>
        <end position="511"/>
    </location>
</feature>
<dbReference type="PANTHER" id="PTHR24096">
    <property type="entry name" value="LONG-CHAIN-FATTY-ACID--COA LIGASE"/>
    <property type="match status" value="1"/>
</dbReference>